<dbReference type="Gene3D" id="3.30.420.10">
    <property type="entry name" value="Ribonuclease H-like superfamily/Ribonuclease H"/>
    <property type="match status" value="1"/>
</dbReference>
<sequence>MSTILCAVSTPFHRPFVPALMHRAVCHTLHGLSHPGIRASQKLLAEMFVWPGMNKDVKAWARSCLICQWNKLQRHKSPPGTFPSPDARFRYVHLDVVGPLPSFNGFTHLITCVDRYTRWAETIPLPNVEADTIVKAFVSLWIAVFG</sequence>
<reference evidence="2" key="1">
    <citation type="submission" date="2016-01" db="EMBL/GenBank/DDBJ databases">
        <title>Reference transcriptome for the parasite Schistocephalus solidus: insights into the molecular evolution of parasitism.</title>
        <authorList>
            <person name="Hebert F.O."/>
            <person name="Grambauer S."/>
            <person name="Barber I."/>
            <person name="Landry C.R."/>
            <person name="Aubin-Horth N."/>
        </authorList>
    </citation>
    <scope>NUCLEOTIDE SEQUENCE</scope>
</reference>
<dbReference type="InterPro" id="IPR012337">
    <property type="entry name" value="RNaseH-like_sf"/>
</dbReference>
<dbReference type="Pfam" id="PF17921">
    <property type="entry name" value="Integrase_H2C2"/>
    <property type="match status" value="1"/>
</dbReference>
<protein>
    <recommendedName>
        <fullName evidence="1">Integrase zinc-binding domain-containing protein</fullName>
    </recommendedName>
</protein>
<dbReference type="AlphaFoldDB" id="A0A0X3PWB1"/>
<name>A0A0X3PWB1_SCHSO</name>
<dbReference type="SUPFAM" id="SSF53098">
    <property type="entry name" value="Ribonuclease H-like"/>
    <property type="match status" value="1"/>
</dbReference>
<evidence type="ECO:0000259" key="1">
    <source>
        <dbReference type="Pfam" id="PF17921"/>
    </source>
</evidence>
<gene>
    <name evidence="2" type="ORF">TR136976</name>
</gene>
<proteinExistence type="predicted"/>
<dbReference type="PANTHER" id="PTHR37984:SF5">
    <property type="entry name" value="PROTEIN NYNRIN-LIKE"/>
    <property type="match status" value="1"/>
</dbReference>
<dbReference type="PANTHER" id="PTHR37984">
    <property type="entry name" value="PROTEIN CBG26694"/>
    <property type="match status" value="1"/>
</dbReference>
<dbReference type="InterPro" id="IPR050951">
    <property type="entry name" value="Retrovirus_Pol_polyprotein"/>
</dbReference>
<organism evidence="2">
    <name type="scientific">Schistocephalus solidus</name>
    <name type="common">Tapeworm</name>
    <dbReference type="NCBI Taxonomy" id="70667"/>
    <lineage>
        <taxon>Eukaryota</taxon>
        <taxon>Metazoa</taxon>
        <taxon>Spiralia</taxon>
        <taxon>Lophotrochozoa</taxon>
        <taxon>Platyhelminthes</taxon>
        <taxon>Cestoda</taxon>
        <taxon>Eucestoda</taxon>
        <taxon>Diphyllobothriidea</taxon>
        <taxon>Diphyllobothriidae</taxon>
        <taxon>Schistocephalus</taxon>
    </lineage>
</organism>
<feature type="domain" description="Integrase zinc-binding" evidence="1">
    <location>
        <begin position="17"/>
        <end position="71"/>
    </location>
</feature>
<accession>A0A0X3PWB1</accession>
<dbReference type="InterPro" id="IPR036397">
    <property type="entry name" value="RNaseH_sf"/>
</dbReference>
<dbReference type="Gene3D" id="1.10.340.70">
    <property type="match status" value="1"/>
</dbReference>
<dbReference type="EMBL" id="GEEE01007347">
    <property type="protein sequence ID" value="JAP55878.1"/>
    <property type="molecule type" value="Transcribed_RNA"/>
</dbReference>
<evidence type="ECO:0000313" key="2">
    <source>
        <dbReference type="EMBL" id="JAP55878.1"/>
    </source>
</evidence>
<dbReference type="GO" id="GO:0003676">
    <property type="term" value="F:nucleic acid binding"/>
    <property type="evidence" value="ECO:0007669"/>
    <property type="project" value="InterPro"/>
</dbReference>
<dbReference type="EMBL" id="GEEE01008254">
    <property type="protein sequence ID" value="JAP54971.1"/>
    <property type="molecule type" value="Transcribed_RNA"/>
</dbReference>
<dbReference type="InterPro" id="IPR041588">
    <property type="entry name" value="Integrase_H2C2"/>
</dbReference>